<dbReference type="PIRSF" id="PIRSF000445">
    <property type="entry name" value="4pyrrol_synth_GluRdtase"/>
    <property type="match status" value="1"/>
</dbReference>
<dbReference type="NCBIfam" id="TIGR01035">
    <property type="entry name" value="hemA"/>
    <property type="match status" value="1"/>
</dbReference>
<dbReference type="SUPFAM" id="SSF51735">
    <property type="entry name" value="NAD(P)-binding Rossmann-fold domains"/>
    <property type="match status" value="1"/>
</dbReference>
<keyword evidence="4 8" id="KW-0521">NADP</keyword>
<dbReference type="OrthoDB" id="110209at2"/>
<dbReference type="Proteomes" id="UP000184035">
    <property type="component" value="Unassembled WGS sequence"/>
</dbReference>
<dbReference type="PANTHER" id="PTHR43013">
    <property type="entry name" value="GLUTAMYL-TRNA REDUCTASE"/>
    <property type="match status" value="1"/>
</dbReference>
<dbReference type="UniPathway" id="UPA00251">
    <property type="reaction ID" value="UER00316"/>
</dbReference>
<evidence type="ECO:0000256" key="1">
    <source>
        <dbReference type="ARBA" id="ARBA00005059"/>
    </source>
</evidence>
<dbReference type="EC" id="1.2.1.70" evidence="3 8"/>
<dbReference type="GO" id="GO:0019353">
    <property type="term" value="P:protoporphyrinogen IX biosynthetic process from glutamate"/>
    <property type="evidence" value="ECO:0007669"/>
    <property type="project" value="TreeGrafter"/>
</dbReference>
<evidence type="ECO:0000256" key="4">
    <source>
        <dbReference type="ARBA" id="ARBA00022857"/>
    </source>
</evidence>
<dbReference type="SUPFAM" id="SSF69742">
    <property type="entry name" value="Glutamyl tRNA-reductase catalytic, N-terminal domain"/>
    <property type="match status" value="1"/>
</dbReference>
<evidence type="ECO:0000256" key="11">
    <source>
        <dbReference type="PIRSR" id="PIRSR000445-3"/>
    </source>
</evidence>
<evidence type="ECO:0000256" key="6">
    <source>
        <dbReference type="ARBA" id="ARBA00023244"/>
    </source>
</evidence>
<dbReference type="PROSITE" id="PS00747">
    <property type="entry name" value="GLUTR"/>
    <property type="match status" value="1"/>
</dbReference>
<feature type="domain" description="Tetrapyrrole biosynthesis glutamyl-tRNA reductase dimerisation" evidence="14">
    <location>
        <begin position="306"/>
        <end position="398"/>
    </location>
</feature>
<feature type="binding site" evidence="8 10">
    <location>
        <position position="102"/>
    </location>
    <ligand>
        <name>substrate</name>
    </ligand>
</feature>
<dbReference type="InterPro" id="IPR006151">
    <property type="entry name" value="Shikm_DH/Glu-tRNA_Rdtase"/>
</dbReference>
<dbReference type="GO" id="GO:0008883">
    <property type="term" value="F:glutamyl-tRNA reductase activity"/>
    <property type="evidence" value="ECO:0007669"/>
    <property type="project" value="UniProtKB-UniRule"/>
</dbReference>
<evidence type="ECO:0000256" key="9">
    <source>
        <dbReference type="PIRSR" id="PIRSR000445-1"/>
    </source>
</evidence>
<keyword evidence="5 8" id="KW-0560">Oxidoreductase</keyword>
<feature type="binding site" evidence="8 10">
    <location>
        <position position="113"/>
    </location>
    <ligand>
        <name>substrate</name>
    </ligand>
</feature>
<keyword evidence="6 8" id="KW-0627">Porphyrin biosynthesis</keyword>
<evidence type="ECO:0000256" key="3">
    <source>
        <dbReference type="ARBA" id="ARBA00012970"/>
    </source>
</evidence>
<sequence>MYFISYKKNLPLEIRSKFALSNKKYPIYFEKLKEYFKESLIINTCNRTEVYIVPKDNVNIDDILDYIFEVFNWDNNLKDYISIKSEDATIKHLMEVACGFHSKILGEDQILSQIKDSLKLARENKACGEVLQKLFLTAITCGKKFRSCCKLNEIPVSISSISAKKAIEEGCFRVLVIGFGEIGELTLKYLLESNRINKVYILVRDLSKIEALGDERVEFIDYSRKNEVIKEVNGIISCTSAPHYVVKEEDIPKDRSYSMFDLAVPRDIDEALEKRDNIKVYDVDTLSTIDYENKRLREQRINNNKYIVKEFIEEFNNWKRLKKVFPIFSNMNDKKNVIVNERIKSFIHKKNTKDVDELAATLMESVAKAYVNRAIEVLKEEAMQGRENECMEIMKRIFL</sequence>
<comment type="pathway">
    <text evidence="1 8 13">Porphyrin-containing compound metabolism; protoporphyrin-IX biosynthesis; 5-aminolevulinate from L-glutamyl-tRNA(Glu): step 1/2.</text>
</comment>
<gene>
    <name evidence="8" type="primary">hemA</name>
    <name evidence="17" type="ORF">SAMN05443638_10973</name>
</gene>
<dbReference type="HAMAP" id="MF_00087">
    <property type="entry name" value="Glu_tRNA_reductase"/>
    <property type="match status" value="1"/>
</dbReference>
<evidence type="ECO:0000256" key="5">
    <source>
        <dbReference type="ARBA" id="ARBA00023002"/>
    </source>
</evidence>
<comment type="similarity">
    <text evidence="2 8 13">Belongs to the glutamyl-tRNA reductase family.</text>
</comment>
<evidence type="ECO:0000259" key="16">
    <source>
        <dbReference type="Pfam" id="PF05201"/>
    </source>
</evidence>
<evidence type="ECO:0000256" key="13">
    <source>
        <dbReference type="RuleBase" id="RU000584"/>
    </source>
</evidence>
<dbReference type="Gene3D" id="3.30.460.30">
    <property type="entry name" value="Glutamyl-tRNA reductase, N-terminal domain"/>
    <property type="match status" value="1"/>
</dbReference>
<dbReference type="AlphaFoldDB" id="A0A1M4VXB6"/>
<dbReference type="GO" id="GO:0050661">
    <property type="term" value="F:NADP binding"/>
    <property type="evidence" value="ECO:0007669"/>
    <property type="project" value="InterPro"/>
</dbReference>
<comment type="domain">
    <text evidence="8">Possesses an unusual extended V-shaped dimeric structure with each monomer consisting of three distinct domains arranged along a curved 'spinal' alpha-helix. The N-terminal catalytic domain specifically recognizes the glutamate moiety of the substrate. The second domain is the NADPH-binding domain, and the third C-terminal domain is responsible for dimerization.</text>
</comment>
<dbReference type="InterPro" id="IPR015896">
    <property type="entry name" value="4pyrrol_synth_GluRdtase_dimer"/>
</dbReference>
<keyword evidence="18" id="KW-1185">Reference proteome</keyword>
<comment type="function">
    <text evidence="8">Catalyzes the NADPH-dependent reduction of glutamyl-tRNA(Glu) to glutamate 1-semialdehyde (GSA).</text>
</comment>
<dbReference type="InterPro" id="IPR036291">
    <property type="entry name" value="NAD(P)-bd_dom_sf"/>
</dbReference>
<evidence type="ECO:0000313" key="17">
    <source>
        <dbReference type="EMBL" id="SHE73704.1"/>
    </source>
</evidence>
<feature type="binding site" evidence="8 10">
    <location>
        <begin position="44"/>
        <end position="47"/>
    </location>
    <ligand>
        <name>substrate</name>
    </ligand>
</feature>
<organism evidence="17 18">
    <name type="scientific">Clostridium fallax</name>
    <dbReference type="NCBI Taxonomy" id="1533"/>
    <lineage>
        <taxon>Bacteria</taxon>
        <taxon>Bacillati</taxon>
        <taxon>Bacillota</taxon>
        <taxon>Clostridia</taxon>
        <taxon>Eubacteriales</taxon>
        <taxon>Clostridiaceae</taxon>
        <taxon>Clostridium</taxon>
    </lineage>
</organism>
<evidence type="ECO:0000313" key="18">
    <source>
        <dbReference type="Proteomes" id="UP000184035"/>
    </source>
</evidence>
<dbReference type="InterPro" id="IPR018214">
    <property type="entry name" value="GluRdtase_CS"/>
</dbReference>
<evidence type="ECO:0000259" key="14">
    <source>
        <dbReference type="Pfam" id="PF00745"/>
    </source>
</evidence>
<comment type="subunit">
    <text evidence="8">Homodimer.</text>
</comment>
<protein>
    <recommendedName>
        <fullName evidence="3 8">Glutamyl-tRNA reductase</fullName>
        <shortName evidence="8">GluTR</shortName>
        <ecNumber evidence="3 8">1.2.1.70</ecNumber>
    </recommendedName>
</protein>
<dbReference type="Pfam" id="PF01488">
    <property type="entry name" value="Shikimate_DH"/>
    <property type="match status" value="1"/>
</dbReference>
<feature type="binding site" evidence="8 11">
    <location>
        <begin position="178"/>
        <end position="183"/>
    </location>
    <ligand>
        <name>NADP(+)</name>
        <dbReference type="ChEBI" id="CHEBI:58349"/>
    </ligand>
</feature>
<evidence type="ECO:0000256" key="7">
    <source>
        <dbReference type="ARBA" id="ARBA00047464"/>
    </source>
</evidence>
<comment type="miscellaneous">
    <text evidence="8">During catalysis, the active site Cys acts as a nucleophile attacking the alpha-carbonyl group of tRNA-bound glutamate with the formation of a thioester intermediate between enzyme and glutamate, and the concomitant release of tRNA(Glu). The thioester intermediate is finally reduced by direct hydride transfer from NADPH, to form the product GSA.</text>
</comment>
<feature type="binding site" evidence="8 10">
    <location>
        <begin position="107"/>
        <end position="109"/>
    </location>
    <ligand>
        <name>substrate</name>
    </ligand>
</feature>
<reference evidence="17 18" key="1">
    <citation type="submission" date="2016-11" db="EMBL/GenBank/DDBJ databases">
        <authorList>
            <person name="Jaros S."/>
            <person name="Januszkiewicz K."/>
            <person name="Wedrychowicz H."/>
        </authorList>
    </citation>
    <scope>NUCLEOTIDE SEQUENCE [LARGE SCALE GENOMIC DNA]</scope>
    <source>
        <strain evidence="17 18">DSM 2631</strain>
    </source>
</reference>
<proteinExistence type="inferred from homology"/>
<feature type="domain" description="Quinate/shikimate 5-dehydrogenase/glutamyl-tRNA reductase" evidence="15">
    <location>
        <begin position="172"/>
        <end position="289"/>
    </location>
</feature>
<accession>A0A1M4VXB6</accession>
<comment type="catalytic activity">
    <reaction evidence="7 8 13">
        <text>(S)-4-amino-5-oxopentanoate + tRNA(Glu) + NADP(+) = L-glutamyl-tRNA(Glu) + NADPH + H(+)</text>
        <dbReference type="Rhea" id="RHEA:12344"/>
        <dbReference type="Rhea" id="RHEA-COMP:9663"/>
        <dbReference type="Rhea" id="RHEA-COMP:9680"/>
        <dbReference type="ChEBI" id="CHEBI:15378"/>
        <dbReference type="ChEBI" id="CHEBI:57501"/>
        <dbReference type="ChEBI" id="CHEBI:57783"/>
        <dbReference type="ChEBI" id="CHEBI:58349"/>
        <dbReference type="ChEBI" id="CHEBI:78442"/>
        <dbReference type="ChEBI" id="CHEBI:78520"/>
        <dbReference type="EC" id="1.2.1.70"/>
    </reaction>
</comment>
<dbReference type="Gene3D" id="3.40.50.720">
    <property type="entry name" value="NAD(P)-binding Rossmann-like Domain"/>
    <property type="match status" value="1"/>
</dbReference>
<feature type="site" description="Important for activity" evidence="8 12">
    <location>
        <position position="92"/>
    </location>
</feature>
<dbReference type="InterPro" id="IPR036343">
    <property type="entry name" value="GluRdtase_N_sf"/>
</dbReference>
<evidence type="ECO:0000256" key="8">
    <source>
        <dbReference type="HAMAP-Rule" id="MF_00087"/>
    </source>
</evidence>
<dbReference type="EMBL" id="FQVM01000009">
    <property type="protein sequence ID" value="SHE73704.1"/>
    <property type="molecule type" value="Genomic_DNA"/>
</dbReference>
<dbReference type="RefSeq" id="WP_072895115.1">
    <property type="nucleotide sequence ID" value="NZ_FQVM01000009.1"/>
</dbReference>
<evidence type="ECO:0000259" key="15">
    <source>
        <dbReference type="Pfam" id="PF01488"/>
    </source>
</evidence>
<feature type="domain" description="Glutamyl-tRNA reductase N-terminal" evidence="16">
    <location>
        <begin position="8"/>
        <end position="147"/>
    </location>
</feature>
<dbReference type="STRING" id="1533.SAMN05443638_10973"/>
<dbReference type="InterPro" id="IPR000343">
    <property type="entry name" value="4pyrrol_synth_GluRdtase"/>
</dbReference>
<dbReference type="PANTHER" id="PTHR43013:SF1">
    <property type="entry name" value="GLUTAMYL-TRNA REDUCTASE"/>
    <property type="match status" value="1"/>
</dbReference>
<evidence type="ECO:0000256" key="12">
    <source>
        <dbReference type="PIRSR" id="PIRSR000445-4"/>
    </source>
</evidence>
<evidence type="ECO:0000256" key="2">
    <source>
        <dbReference type="ARBA" id="ARBA00005916"/>
    </source>
</evidence>
<dbReference type="Pfam" id="PF05201">
    <property type="entry name" value="GlutR_N"/>
    <property type="match status" value="1"/>
</dbReference>
<dbReference type="InterPro" id="IPR015895">
    <property type="entry name" value="4pyrrol_synth_GluRdtase_N"/>
</dbReference>
<name>A0A1M4VXB6_9CLOT</name>
<evidence type="ECO:0000256" key="10">
    <source>
        <dbReference type="PIRSR" id="PIRSR000445-2"/>
    </source>
</evidence>
<dbReference type="Pfam" id="PF00745">
    <property type="entry name" value="GlutR_dimer"/>
    <property type="match status" value="1"/>
</dbReference>
<feature type="active site" description="Nucleophile" evidence="8 9">
    <location>
        <position position="45"/>
    </location>
</feature>